<evidence type="ECO:0000256" key="2">
    <source>
        <dbReference type="ARBA" id="ARBA00023274"/>
    </source>
</evidence>
<dbReference type="PROSITE" id="PS00732">
    <property type="entry name" value="RIBOSOMAL_S16"/>
    <property type="match status" value="1"/>
</dbReference>
<name>A0A2H0B5E7_9BACT</name>
<dbReference type="GO" id="GO:0015935">
    <property type="term" value="C:small ribosomal subunit"/>
    <property type="evidence" value="ECO:0007669"/>
    <property type="project" value="TreeGrafter"/>
</dbReference>
<dbReference type="PANTHER" id="PTHR12919">
    <property type="entry name" value="30S RIBOSOMAL PROTEIN S16"/>
    <property type="match status" value="1"/>
</dbReference>
<dbReference type="AlphaFoldDB" id="A0A2H0B5E7"/>
<dbReference type="InterPro" id="IPR000307">
    <property type="entry name" value="Ribosomal_bS16"/>
</dbReference>
<dbReference type="Pfam" id="PF00886">
    <property type="entry name" value="Ribosomal_S16"/>
    <property type="match status" value="1"/>
</dbReference>
<dbReference type="GO" id="GO:0006412">
    <property type="term" value="P:translation"/>
    <property type="evidence" value="ECO:0007669"/>
    <property type="project" value="UniProtKB-UniRule"/>
</dbReference>
<dbReference type="Proteomes" id="UP000229459">
    <property type="component" value="Unassembled WGS sequence"/>
</dbReference>
<accession>A0A2H0B5E7</accession>
<dbReference type="InterPro" id="IPR020592">
    <property type="entry name" value="Ribosomal_bS16_CS"/>
</dbReference>
<evidence type="ECO:0000313" key="4">
    <source>
        <dbReference type="EMBL" id="PIP52854.1"/>
    </source>
</evidence>
<keyword evidence="2 3" id="KW-0687">Ribonucleoprotein</keyword>
<dbReference type="EMBL" id="PCSR01000099">
    <property type="protein sequence ID" value="PIP52854.1"/>
    <property type="molecule type" value="Genomic_DNA"/>
</dbReference>
<dbReference type="PANTHER" id="PTHR12919:SF20">
    <property type="entry name" value="SMALL RIBOSOMAL SUBUNIT PROTEIN BS16M"/>
    <property type="match status" value="1"/>
</dbReference>
<gene>
    <name evidence="3 4" type="primary">rpsP</name>
    <name evidence="4" type="ORF">COX08_04195</name>
</gene>
<sequence length="78" mass="8984">MLKIKLSRFGKRGQSYYRIVVAEAKSKRDGKYTDLLGTYNPMIKNDQITLDVAKYQDWIKKGAQPTLTVSQLFAKLNK</sequence>
<dbReference type="GO" id="GO:0005737">
    <property type="term" value="C:cytoplasm"/>
    <property type="evidence" value="ECO:0007669"/>
    <property type="project" value="UniProtKB-ARBA"/>
</dbReference>
<dbReference type="NCBIfam" id="TIGR00002">
    <property type="entry name" value="S16"/>
    <property type="match status" value="1"/>
</dbReference>
<keyword evidence="1 3" id="KW-0689">Ribosomal protein</keyword>
<proteinExistence type="inferred from homology"/>
<evidence type="ECO:0000313" key="5">
    <source>
        <dbReference type="Proteomes" id="UP000229459"/>
    </source>
</evidence>
<dbReference type="Gene3D" id="3.30.1320.10">
    <property type="match status" value="1"/>
</dbReference>
<protein>
    <recommendedName>
        <fullName evidence="3">Small ribosomal subunit protein bS16</fullName>
    </recommendedName>
</protein>
<dbReference type="HAMAP" id="MF_00385">
    <property type="entry name" value="Ribosomal_bS16"/>
    <property type="match status" value="1"/>
</dbReference>
<dbReference type="SUPFAM" id="SSF54565">
    <property type="entry name" value="Ribosomal protein S16"/>
    <property type="match status" value="1"/>
</dbReference>
<comment type="similarity">
    <text evidence="3">Belongs to the bacterial ribosomal protein bS16 family.</text>
</comment>
<reference evidence="4 5" key="1">
    <citation type="submission" date="2017-09" db="EMBL/GenBank/DDBJ databases">
        <title>Depth-based differentiation of microbial function through sediment-hosted aquifers and enrichment of novel symbionts in the deep terrestrial subsurface.</title>
        <authorList>
            <person name="Probst A.J."/>
            <person name="Ladd B."/>
            <person name="Jarett J.K."/>
            <person name="Geller-Mcgrath D.E."/>
            <person name="Sieber C.M."/>
            <person name="Emerson J.B."/>
            <person name="Anantharaman K."/>
            <person name="Thomas B.C."/>
            <person name="Malmstrom R."/>
            <person name="Stieglmeier M."/>
            <person name="Klingl A."/>
            <person name="Woyke T."/>
            <person name="Ryan C.M."/>
            <person name="Banfield J.F."/>
        </authorList>
    </citation>
    <scope>NUCLEOTIDE SEQUENCE [LARGE SCALE GENOMIC DNA]</scope>
    <source>
        <strain evidence="4">CG23_combo_of_CG06-09_8_20_14_all_34_8</strain>
    </source>
</reference>
<dbReference type="InterPro" id="IPR023803">
    <property type="entry name" value="Ribosomal_bS16_dom_sf"/>
</dbReference>
<dbReference type="GO" id="GO:0003735">
    <property type="term" value="F:structural constituent of ribosome"/>
    <property type="evidence" value="ECO:0007669"/>
    <property type="project" value="InterPro"/>
</dbReference>
<organism evidence="4 5">
    <name type="scientific">Candidatus Beckwithbacteria bacterium CG23_combo_of_CG06-09_8_20_14_all_34_8</name>
    <dbReference type="NCBI Taxonomy" id="1974497"/>
    <lineage>
        <taxon>Bacteria</taxon>
        <taxon>Candidatus Beckwithiibacteriota</taxon>
    </lineage>
</organism>
<evidence type="ECO:0000256" key="1">
    <source>
        <dbReference type="ARBA" id="ARBA00022980"/>
    </source>
</evidence>
<evidence type="ECO:0000256" key="3">
    <source>
        <dbReference type="HAMAP-Rule" id="MF_00385"/>
    </source>
</evidence>
<comment type="caution">
    <text evidence="4">The sequence shown here is derived from an EMBL/GenBank/DDBJ whole genome shotgun (WGS) entry which is preliminary data.</text>
</comment>